<keyword evidence="6" id="KW-0805">Transcription regulation</keyword>
<feature type="binding site" evidence="9">
    <location>
        <position position="102"/>
    </location>
    <ligand>
        <name>Zn(2+)</name>
        <dbReference type="ChEBI" id="CHEBI:29105"/>
    </ligand>
</feature>
<evidence type="ECO:0000256" key="3">
    <source>
        <dbReference type="ARBA" id="ARBA00022490"/>
    </source>
</evidence>
<dbReference type="CDD" id="cd07153">
    <property type="entry name" value="Fur_like"/>
    <property type="match status" value="1"/>
</dbReference>
<reference evidence="11 12" key="1">
    <citation type="submission" date="2018-07" db="EMBL/GenBank/DDBJ databases">
        <title>Genomic Encyclopedia of Type Strains, Phase IV (KMG-IV): sequencing the most valuable type-strain genomes for metagenomic binning, comparative biology and taxonomic classification.</title>
        <authorList>
            <person name="Goeker M."/>
        </authorList>
    </citation>
    <scope>NUCLEOTIDE SEQUENCE [LARGE SCALE GENOMIC DNA]</scope>
    <source>
        <strain evidence="11 12">DSM 27696</strain>
    </source>
</reference>
<proteinExistence type="inferred from homology"/>
<dbReference type="GO" id="GO:0003700">
    <property type="term" value="F:DNA-binding transcription factor activity"/>
    <property type="evidence" value="ECO:0007669"/>
    <property type="project" value="InterPro"/>
</dbReference>
<comment type="caution">
    <text evidence="11">The sequence shown here is derived from an EMBL/GenBank/DDBJ whole genome shotgun (WGS) entry which is preliminary data.</text>
</comment>
<feature type="binding site" evidence="9">
    <location>
        <position position="99"/>
    </location>
    <ligand>
        <name>Zn(2+)</name>
        <dbReference type="ChEBI" id="CHEBI:29105"/>
    </ligand>
</feature>
<dbReference type="InterPro" id="IPR002481">
    <property type="entry name" value="FUR"/>
</dbReference>
<name>A0A368XII5_9BACI</name>
<dbReference type="InterPro" id="IPR043135">
    <property type="entry name" value="Fur_C"/>
</dbReference>
<comment type="subcellular location">
    <subcellularLocation>
        <location evidence="1">Cytoplasm</location>
    </subcellularLocation>
</comment>
<dbReference type="GO" id="GO:0000976">
    <property type="term" value="F:transcription cis-regulatory region binding"/>
    <property type="evidence" value="ECO:0007669"/>
    <property type="project" value="TreeGrafter"/>
</dbReference>
<dbReference type="GO" id="GO:0045892">
    <property type="term" value="P:negative regulation of DNA-templated transcription"/>
    <property type="evidence" value="ECO:0007669"/>
    <property type="project" value="TreeGrafter"/>
</dbReference>
<keyword evidence="9" id="KW-0479">Metal-binding</keyword>
<accession>A0A368XII5</accession>
<evidence type="ECO:0000256" key="5">
    <source>
        <dbReference type="ARBA" id="ARBA00022833"/>
    </source>
</evidence>
<comment type="cofactor">
    <cofactor evidence="9">
        <name>Zn(2+)</name>
        <dbReference type="ChEBI" id="CHEBI:29105"/>
    </cofactor>
    <text evidence="9">Binds 1 zinc ion per subunit.</text>
</comment>
<comment type="similarity">
    <text evidence="2">Belongs to the Fur family.</text>
</comment>
<keyword evidence="3" id="KW-0963">Cytoplasm</keyword>
<evidence type="ECO:0000256" key="9">
    <source>
        <dbReference type="PIRSR" id="PIRSR602481-1"/>
    </source>
</evidence>
<keyword evidence="10" id="KW-0408">Iron</keyword>
<evidence type="ECO:0000256" key="10">
    <source>
        <dbReference type="PIRSR" id="PIRSR602481-2"/>
    </source>
</evidence>
<sequence>MDTNKMNTKQALNLLKQNGYKYTGKREDMIHFFDKENRYRTAKDLLHHMEPNYKGISVDTIYRNLHLFHSLGILESTDLNGEKHFRMKCDHHHHHHFICKNCGETKEIHHCPMDKIVQELDSYEVEDHKFEIYGFCPACK</sequence>
<evidence type="ECO:0000313" key="11">
    <source>
        <dbReference type="EMBL" id="RCW66986.1"/>
    </source>
</evidence>
<evidence type="ECO:0000313" key="12">
    <source>
        <dbReference type="Proteomes" id="UP000252585"/>
    </source>
</evidence>
<dbReference type="Proteomes" id="UP000252585">
    <property type="component" value="Unassembled WGS sequence"/>
</dbReference>
<dbReference type="Gene3D" id="1.10.10.10">
    <property type="entry name" value="Winged helix-like DNA-binding domain superfamily/Winged helix DNA-binding domain"/>
    <property type="match status" value="1"/>
</dbReference>
<evidence type="ECO:0000256" key="1">
    <source>
        <dbReference type="ARBA" id="ARBA00004496"/>
    </source>
</evidence>
<dbReference type="GO" id="GO:1900376">
    <property type="term" value="P:regulation of secondary metabolite biosynthetic process"/>
    <property type="evidence" value="ECO:0007669"/>
    <property type="project" value="TreeGrafter"/>
</dbReference>
<feature type="binding site" evidence="10">
    <location>
        <position position="128"/>
    </location>
    <ligand>
        <name>Fe cation</name>
        <dbReference type="ChEBI" id="CHEBI:24875"/>
    </ligand>
</feature>
<dbReference type="Pfam" id="PF01475">
    <property type="entry name" value="FUR"/>
    <property type="match status" value="1"/>
</dbReference>
<feature type="binding site" evidence="10">
    <location>
        <position position="93"/>
    </location>
    <ligand>
        <name>Fe cation</name>
        <dbReference type="ChEBI" id="CHEBI:24875"/>
    </ligand>
</feature>
<dbReference type="GO" id="GO:0008270">
    <property type="term" value="F:zinc ion binding"/>
    <property type="evidence" value="ECO:0007669"/>
    <property type="project" value="TreeGrafter"/>
</dbReference>
<organism evidence="11 12">
    <name type="scientific">Saliterribacillus persicus</name>
    <dbReference type="NCBI Taxonomy" id="930114"/>
    <lineage>
        <taxon>Bacteria</taxon>
        <taxon>Bacillati</taxon>
        <taxon>Bacillota</taxon>
        <taxon>Bacilli</taxon>
        <taxon>Bacillales</taxon>
        <taxon>Bacillaceae</taxon>
        <taxon>Saliterribacillus</taxon>
    </lineage>
</organism>
<evidence type="ECO:0000256" key="4">
    <source>
        <dbReference type="ARBA" id="ARBA00022491"/>
    </source>
</evidence>
<dbReference type="SUPFAM" id="SSF46785">
    <property type="entry name" value="Winged helix' DNA-binding domain"/>
    <property type="match status" value="1"/>
</dbReference>
<dbReference type="GO" id="GO:0005737">
    <property type="term" value="C:cytoplasm"/>
    <property type="evidence" value="ECO:0007669"/>
    <property type="project" value="UniProtKB-SubCell"/>
</dbReference>
<protein>
    <submittedName>
        <fullName evidence="11">Fur family zinc uptake regulator</fullName>
    </submittedName>
</protein>
<dbReference type="PANTHER" id="PTHR33202:SF1">
    <property type="entry name" value="FERRIC UPTAKE REGULATION PROTEIN"/>
    <property type="match status" value="1"/>
</dbReference>
<feature type="binding site" evidence="9">
    <location>
        <position position="139"/>
    </location>
    <ligand>
        <name>Zn(2+)</name>
        <dbReference type="ChEBI" id="CHEBI:29105"/>
    </ligand>
</feature>
<evidence type="ECO:0000256" key="2">
    <source>
        <dbReference type="ARBA" id="ARBA00007957"/>
    </source>
</evidence>
<comment type="cofactor">
    <cofactor evidence="10">
        <name>Mn(2+)</name>
        <dbReference type="ChEBI" id="CHEBI:29035"/>
    </cofactor>
    <cofactor evidence="10">
        <name>Fe(2+)</name>
        <dbReference type="ChEBI" id="CHEBI:29033"/>
    </cofactor>
    <text evidence="10">Binds 1 Mn(2+) or Fe(2+) ion per subunit.</text>
</comment>
<keyword evidence="4" id="KW-0678">Repressor</keyword>
<keyword evidence="12" id="KW-1185">Reference proteome</keyword>
<gene>
    <name evidence="11" type="ORF">DFR57_10882</name>
</gene>
<keyword evidence="5 9" id="KW-0862">Zinc</keyword>
<keyword evidence="8" id="KW-0804">Transcription</keyword>
<dbReference type="PANTHER" id="PTHR33202">
    <property type="entry name" value="ZINC UPTAKE REGULATION PROTEIN"/>
    <property type="match status" value="1"/>
</dbReference>
<evidence type="ECO:0000256" key="7">
    <source>
        <dbReference type="ARBA" id="ARBA00023125"/>
    </source>
</evidence>
<feature type="binding site" evidence="9">
    <location>
        <position position="136"/>
    </location>
    <ligand>
        <name>Zn(2+)</name>
        <dbReference type="ChEBI" id="CHEBI:29105"/>
    </ligand>
</feature>
<dbReference type="EMBL" id="QPJJ01000008">
    <property type="protein sequence ID" value="RCW66986.1"/>
    <property type="molecule type" value="Genomic_DNA"/>
</dbReference>
<dbReference type="InterPro" id="IPR036388">
    <property type="entry name" value="WH-like_DNA-bd_sf"/>
</dbReference>
<dbReference type="InterPro" id="IPR036390">
    <property type="entry name" value="WH_DNA-bd_sf"/>
</dbReference>
<dbReference type="Gene3D" id="3.30.1490.190">
    <property type="match status" value="1"/>
</dbReference>
<evidence type="ECO:0000256" key="6">
    <source>
        <dbReference type="ARBA" id="ARBA00023015"/>
    </source>
</evidence>
<dbReference type="AlphaFoldDB" id="A0A368XII5"/>
<keyword evidence="7" id="KW-0238">DNA-binding</keyword>
<evidence type="ECO:0000256" key="8">
    <source>
        <dbReference type="ARBA" id="ARBA00023163"/>
    </source>
</evidence>